<evidence type="ECO:0000256" key="3">
    <source>
        <dbReference type="ARBA" id="ARBA00022801"/>
    </source>
</evidence>
<dbReference type="GO" id="GO:0052689">
    <property type="term" value="F:carboxylic ester hydrolase activity"/>
    <property type="evidence" value="ECO:0007669"/>
    <property type="project" value="UniProtKB-KW"/>
</dbReference>
<protein>
    <recommendedName>
        <fullName evidence="6">Carboxylic ester hydrolase</fullName>
        <ecNumber evidence="6">3.1.1.-</ecNumber>
    </recommendedName>
</protein>
<keyword evidence="2" id="KW-0719">Serine esterase</keyword>
<proteinExistence type="inferred from homology"/>
<evidence type="ECO:0000256" key="6">
    <source>
        <dbReference type="RuleBase" id="RU361235"/>
    </source>
</evidence>
<dbReference type="Proteomes" id="UP001168990">
    <property type="component" value="Unassembled WGS sequence"/>
</dbReference>
<dbReference type="Pfam" id="PF00135">
    <property type="entry name" value="COesterase"/>
    <property type="match status" value="1"/>
</dbReference>
<evidence type="ECO:0000313" key="9">
    <source>
        <dbReference type="Proteomes" id="UP001168990"/>
    </source>
</evidence>
<dbReference type="InterPro" id="IPR050309">
    <property type="entry name" value="Type-B_Carboxylest/Lipase"/>
</dbReference>
<comment type="caution">
    <text evidence="8">The sequence shown here is derived from an EMBL/GenBank/DDBJ whole genome shotgun (WGS) entry which is preliminary data.</text>
</comment>
<evidence type="ECO:0000259" key="7">
    <source>
        <dbReference type="Pfam" id="PF00135"/>
    </source>
</evidence>
<evidence type="ECO:0000256" key="1">
    <source>
        <dbReference type="ARBA" id="ARBA00005964"/>
    </source>
</evidence>
<dbReference type="Gene3D" id="3.40.50.1820">
    <property type="entry name" value="alpha/beta hydrolase"/>
    <property type="match status" value="1"/>
</dbReference>
<dbReference type="PROSITE" id="PS00122">
    <property type="entry name" value="CARBOXYLESTERASE_B_1"/>
    <property type="match status" value="1"/>
</dbReference>
<evidence type="ECO:0000256" key="4">
    <source>
        <dbReference type="ARBA" id="ARBA00023157"/>
    </source>
</evidence>
<dbReference type="AlphaFoldDB" id="A0AA39F6L1"/>
<dbReference type="InterPro" id="IPR019826">
    <property type="entry name" value="Carboxylesterase_B_AS"/>
</dbReference>
<dbReference type="InterPro" id="IPR019819">
    <property type="entry name" value="Carboxylesterase_B_CS"/>
</dbReference>
<gene>
    <name evidence="8" type="ORF">PV328_002551</name>
</gene>
<reference evidence="8" key="2">
    <citation type="submission" date="2023-03" db="EMBL/GenBank/DDBJ databases">
        <authorList>
            <person name="Inwood S.N."/>
            <person name="Skelly J.G."/>
            <person name="Guhlin J."/>
            <person name="Harrop T.W.R."/>
            <person name="Goldson S.G."/>
            <person name="Dearden P.K."/>
        </authorList>
    </citation>
    <scope>NUCLEOTIDE SEQUENCE</scope>
    <source>
        <strain evidence="8">Irish</strain>
        <tissue evidence="8">Whole body</tissue>
    </source>
</reference>
<feature type="chain" id="PRO_5041486326" description="Carboxylic ester hydrolase" evidence="6">
    <location>
        <begin position="19"/>
        <end position="553"/>
    </location>
</feature>
<dbReference type="PROSITE" id="PS00941">
    <property type="entry name" value="CARBOXYLESTERASE_B_2"/>
    <property type="match status" value="1"/>
</dbReference>
<dbReference type="InterPro" id="IPR002018">
    <property type="entry name" value="CarbesteraseB"/>
</dbReference>
<feature type="domain" description="Carboxylesterase type B" evidence="7">
    <location>
        <begin position="23"/>
        <end position="537"/>
    </location>
</feature>
<dbReference type="PANTHER" id="PTHR11559">
    <property type="entry name" value="CARBOXYLESTERASE"/>
    <property type="match status" value="1"/>
</dbReference>
<organism evidence="8 9">
    <name type="scientific">Microctonus aethiopoides</name>
    <dbReference type="NCBI Taxonomy" id="144406"/>
    <lineage>
        <taxon>Eukaryota</taxon>
        <taxon>Metazoa</taxon>
        <taxon>Ecdysozoa</taxon>
        <taxon>Arthropoda</taxon>
        <taxon>Hexapoda</taxon>
        <taxon>Insecta</taxon>
        <taxon>Pterygota</taxon>
        <taxon>Neoptera</taxon>
        <taxon>Endopterygota</taxon>
        <taxon>Hymenoptera</taxon>
        <taxon>Apocrita</taxon>
        <taxon>Ichneumonoidea</taxon>
        <taxon>Braconidae</taxon>
        <taxon>Euphorinae</taxon>
        <taxon>Microctonus</taxon>
    </lineage>
</organism>
<keyword evidence="4" id="KW-1015">Disulfide bond</keyword>
<accession>A0AA39F6L1</accession>
<evidence type="ECO:0000256" key="5">
    <source>
        <dbReference type="ARBA" id="ARBA00023180"/>
    </source>
</evidence>
<reference evidence="8" key="1">
    <citation type="journal article" date="2023" name="bioRxiv">
        <title>Scaffold-level genome assemblies of two parasitoid biocontrol wasps reveal the parthenogenesis mechanism and an associated novel virus.</title>
        <authorList>
            <person name="Inwood S."/>
            <person name="Skelly J."/>
            <person name="Guhlin J."/>
            <person name="Harrop T."/>
            <person name="Goldson S."/>
            <person name="Dearden P."/>
        </authorList>
    </citation>
    <scope>NUCLEOTIDE SEQUENCE</scope>
    <source>
        <strain evidence="8">Irish</strain>
        <tissue evidence="8">Whole body</tissue>
    </source>
</reference>
<keyword evidence="3 6" id="KW-0378">Hydrolase</keyword>
<keyword evidence="5" id="KW-0325">Glycoprotein</keyword>
<evidence type="ECO:0000256" key="2">
    <source>
        <dbReference type="ARBA" id="ARBA00022487"/>
    </source>
</evidence>
<feature type="signal peptide" evidence="6">
    <location>
        <begin position="1"/>
        <end position="18"/>
    </location>
</feature>
<dbReference type="SUPFAM" id="SSF53474">
    <property type="entry name" value="alpha/beta-Hydrolases"/>
    <property type="match status" value="1"/>
</dbReference>
<dbReference type="EMBL" id="JAQQBS010001422">
    <property type="protein sequence ID" value="KAK0163865.1"/>
    <property type="molecule type" value="Genomic_DNA"/>
</dbReference>
<keyword evidence="6" id="KW-0732">Signal</keyword>
<dbReference type="InterPro" id="IPR029058">
    <property type="entry name" value="AB_hydrolase_fold"/>
</dbReference>
<sequence length="553" mass="61607">MWFVKLFLCSVILNLSLGDEEILLEIPQGTLKGLKTTTVYHGKPMYSFKGIPYAKPNVGSNKFRSPEPAEAWSGVRDATKFGETCVYFCMIRQGLFGDDDCLFLNIYTPEVNREAKKAVMVFIHGGGFNGGSGEDDMFGGDFLIEHDVVLVTMNYRLGAVGFLNTGDVNGPGNSGMKDQVMALRWIQDNIQNFGGCPRKVTLFGQSSGSASVQYHMLSPMSHGLFSGAIMHSGSVGATWAISYTPQDDAMLLADKLGIKSSSTADLVQQLAQIPTKELVRVSGEISKSLNILQGDMNLFKPSVEADFGQERFLPADPWELVKSGKIADVPLMSGLTTDEAGLFTPMILPMASNFEDHFDMFIPSDLNVTDPAERKMIGDALKEFYFHGKPVNADTEMALTEMLSDVFFTYGSALTTKIMKSRMNSPVYEYLFNFYTSFGFMKTLMQMEKGVAHGDELGYIFYANFYKNKPAPGSDIEKKTNEMVEMWTNFAKERNPSATMEFAKVKWEPMGDDDNYLEIGNDLTMKKSMFKERVNLWAGFYKNVLGDYAKLFD</sequence>
<evidence type="ECO:0000313" key="8">
    <source>
        <dbReference type="EMBL" id="KAK0163865.1"/>
    </source>
</evidence>
<name>A0AA39F6L1_9HYME</name>
<keyword evidence="9" id="KW-1185">Reference proteome</keyword>
<comment type="similarity">
    <text evidence="1 6">Belongs to the type-B carboxylesterase/lipase family.</text>
</comment>
<dbReference type="EC" id="3.1.1.-" evidence="6"/>